<dbReference type="SUPFAM" id="SSF55347">
    <property type="entry name" value="Glyceraldehyde-3-phosphate dehydrogenase-like, C-terminal domain"/>
    <property type="match status" value="1"/>
</dbReference>
<proteinExistence type="inferred from homology"/>
<protein>
    <submittedName>
        <fullName evidence="5">Oxidoreductase</fullName>
    </submittedName>
</protein>
<dbReference type="GO" id="GO:0016491">
    <property type="term" value="F:oxidoreductase activity"/>
    <property type="evidence" value="ECO:0007669"/>
    <property type="project" value="UniProtKB-KW"/>
</dbReference>
<name>A0A8J2V575_9PROT</name>
<dbReference type="EMBL" id="BMGH01000001">
    <property type="protein sequence ID" value="GGD05122.1"/>
    <property type="molecule type" value="Genomic_DNA"/>
</dbReference>
<dbReference type="InterPro" id="IPR000683">
    <property type="entry name" value="Gfo/Idh/MocA-like_OxRdtase_N"/>
</dbReference>
<dbReference type="PANTHER" id="PTHR22604:SF105">
    <property type="entry name" value="TRANS-1,2-DIHYDROBENZENE-1,2-DIOL DEHYDROGENASE"/>
    <property type="match status" value="1"/>
</dbReference>
<keyword evidence="2" id="KW-0560">Oxidoreductase</keyword>
<feature type="domain" description="Gfo/Idh/MocA-like oxidoreductase N-terminal" evidence="3">
    <location>
        <begin position="2"/>
        <end position="119"/>
    </location>
</feature>
<dbReference type="Pfam" id="PF01408">
    <property type="entry name" value="GFO_IDH_MocA"/>
    <property type="match status" value="1"/>
</dbReference>
<dbReference type="InterPro" id="IPR050984">
    <property type="entry name" value="Gfo/Idh/MocA_domain"/>
</dbReference>
<dbReference type="GO" id="GO:0000166">
    <property type="term" value="F:nucleotide binding"/>
    <property type="evidence" value="ECO:0007669"/>
    <property type="project" value="InterPro"/>
</dbReference>
<organism evidence="5 6">
    <name type="scientific">Aquisalinus flavus</name>
    <dbReference type="NCBI Taxonomy" id="1526572"/>
    <lineage>
        <taxon>Bacteria</taxon>
        <taxon>Pseudomonadati</taxon>
        <taxon>Pseudomonadota</taxon>
        <taxon>Alphaproteobacteria</taxon>
        <taxon>Parvularculales</taxon>
        <taxon>Parvularculaceae</taxon>
        <taxon>Aquisalinus</taxon>
    </lineage>
</organism>
<comment type="similarity">
    <text evidence="1">Belongs to the Gfo/Idh/MocA family.</text>
</comment>
<gene>
    <name evidence="5" type="ORF">GCM10011342_12550</name>
</gene>
<feature type="domain" description="GFO/IDH/MocA-like oxidoreductase" evidence="4">
    <location>
        <begin position="130"/>
        <end position="248"/>
    </location>
</feature>
<dbReference type="InterPro" id="IPR055170">
    <property type="entry name" value="GFO_IDH_MocA-like_dom"/>
</dbReference>
<evidence type="ECO:0000313" key="5">
    <source>
        <dbReference type="EMBL" id="GGD05122.1"/>
    </source>
</evidence>
<reference evidence="5" key="2">
    <citation type="submission" date="2020-09" db="EMBL/GenBank/DDBJ databases">
        <authorList>
            <person name="Sun Q."/>
            <person name="Zhou Y."/>
        </authorList>
    </citation>
    <scope>NUCLEOTIDE SEQUENCE</scope>
    <source>
        <strain evidence="5">CGMCC 1.12921</strain>
    </source>
</reference>
<evidence type="ECO:0000259" key="3">
    <source>
        <dbReference type="Pfam" id="PF01408"/>
    </source>
</evidence>
<dbReference type="InterPro" id="IPR036291">
    <property type="entry name" value="NAD(P)-bd_dom_sf"/>
</dbReference>
<evidence type="ECO:0000256" key="1">
    <source>
        <dbReference type="ARBA" id="ARBA00010928"/>
    </source>
</evidence>
<comment type="caution">
    <text evidence="5">The sequence shown here is derived from an EMBL/GenBank/DDBJ whole genome shotgun (WGS) entry which is preliminary data.</text>
</comment>
<sequence>MLRIGLLGASRIAPKALIPQVAKRDDCTIVAASCRDVERGKAYALEHAIERCETSYEALVDAGDIDIVYNALPPHRHKDLTIRALKAGKHVLCEKPFAMNAAEAQEMADAAAQSGTVLLEAFHYRFHPAFARVLEIVREGRLGTLREMESVFTVTIPDRDGELRHEPDLGGGSLMDLGCYCIHALRSIAGSEPHVERAVAQDNGKGADMGMEAYLTFPGGISAHIHSSMREDIGFEASVKLTGENGILHYANFVHPHKGHKITLRVHGQDDIETVQGETTYDHQLDHFINLVKGEAEPVLPPSDAVANMALINAIYAAAGMTR</sequence>
<evidence type="ECO:0000313" key="6">
    <source>
        <dbReference type="Proteomes" id="UP000613582"/>
    </source>
</evidence>
<dbReference type="Proteomes" id="UP000613582">
    <property type="component" value="Unassembled WGS sequence"/>
</dbReference>
<evidence type="ECO:0000256" key="2">
    <source>
        <dbReference type="ARBA" id="ARBA00023002"/>
    </source>
</evidence>
<dbReference type="SUPFAM" id="SSF51735">
    <property type="entry name" value="NAD(P)-binding Rossmann-fold domains"/>
    <property type="match status" value="1"/>
</dbReference>
<dbReference type="Gene3D" id="3.40.50.720">
    <property type="entry name" value="NAD(P)-binding Rossmann-like Domain"/>
    <property type="match status" value="1"/>
</dbReference>
<dbReference type="AlphaFoldDB" id="A0A8J2V575"/>
<dbReference type="Pfam" id="PF22725">
    <property type="entry name" value="GFO_IDH_MocA_C3"/>
    <property type="match status" value="1"/>
</dbReference>
<keyword evidence="6" id="KW-1185">Reference proteome</keyword>
<reference evidence="5" key="1">
    <citation type="journal article" date="2014" name="Int. J. Syst. Evol. Microbiol.">
        <title>Complete genome sequence of Corynebacterium casei LMG S-19264T (=DSM 44701T), isolated from a smear-ripened cheese.</title>
        <authorList>
            <consortium name="US DOE Joint Genome Institute (JGI-PGF)"/>
            <person name="Walter F."/>
            <person name="Albersmeier A."/>
            <person name="Kalinowski J."/>
            <person name="Ruckert C."/>
        </authorList>
    </citation>
    <scope>NUCLEOTIDE SEQUENCE</scope>
    <source>
        <strain evidence="5">CGMCC 1.12921</strain>
    </source>
</reference>
<evidence type="ECO:0000259" key="4">
    <source>
        <dbReference type="Pfam" id="PF22725"/>
    </source>
</evidence>
<dbReference type="Gene3D" id="3.30.360.10">
    <property type="entry name" value="Dihydrodipicolinate Reductase, domain 2"/>
    <property type="match status" value="1"/>
</dbReference>
<accession>A0A8J2V575</accession>
<dbReference type="PANTHER" id="PTHR22604">
    <property type="entry name" value="OXIDOREDUCTASES"/>
    <property type="match status" value="1"/>
</dbReference>
<dbReference type="RefSeq" id="WP_188160400.1">
    <property type="nucleotide sequence ID" value="NZ_BMGH01000001.1"/>
</dbReference>